<comment type="caution">
    <text evidence="3">The sequence shown here is derived from an EMBL/GenBank/DDBJ whole genome shotgun (WGS) entry which is preliminary data.</text>
</comment>
<organism evidence="3 4">
    <name type="scientific">Thioalbus denitrificans</name>
    <dbReference type="NCBI Taxonomy" id="547122"/>
    <lineage>
        <taxon>Bacteria</taxon>
        <taxon>Pseudomonadati</taxon>
        <taxon>Pseudomonadota</taxon>
        <taxon>Gammaproteobacteria</taxon>
        <taxon>Chromatiales</taxon>
        <taxon>Ectothiorhodospiraceae</taxon>
        <taxon>Thioalbus</taxon>
    </lineage>
</organism>
<keyword evidence="4" id="KW-1185">Reference proteome</keyword>
<dbReference type="InterPro" id="IPR028087">
    <property type="entry name" value="Tad_N"/>
</dbReference>
<protein>
    <submittedName>
        <fullName evidence="3">Putative Flp pilus-assembly TadE/G-like protein</fullName>
    </submittedName>
</protein>
<reference evidence="3 4" key="1">
    <citation type="submission" date="2018-07" db="EMBL/GenBank/DDBJ databases">
        <title>Genomic Encyclopedia of Type Strains, Phase IV (KMG-IV): sequencing the most valuable type-strain genomes for metagenomic binning, comparative biology and taxonomic classification.</title>
        <authorList>
            <person name="Goeker M."/>
        </authorList>
    </citation>
    <scope>NUCLEOTIDE SEQUENCE [LARGE SCALE GENOMIC DNA]</scope>
    <source>
        <strain evidence="3 4">DSM 26407</strain>
    </source>
</reference>
<dbReference type="RefSeq" id="WP_211315011.1">
    <property type="nucleotide sequence ID" value="NZ_QPJY01000020.1"/>
</dbReference>
<keyword evidence="1" id="KW-0812">Transmembrane</keyword>
<name>A0A369BKM9_9GAMM</name>
<keyword evidence="1" id="KW-1133">Transmembrane helix</keyword>
<evidence type="ECO:0000313" key="4">
    <source>
        <dbReference type="Proteomes" id="UP000252707"/>
    </source>
</evidence>
<accession>A0A369BKM9</accession>
<keyword evidence="1" id="KW-0472">Membrane</keyword>
<dbReference type="Proteomes" id="UP000252707">
    <property type="component" value="Unassembled WGS sequence"/>
</dbReference>
<proteinExistence type="predicted"/>
<evidence type="ECO:0000259" key="2">
    <source>
        <dbReference type="Pfam" id="PF13400"/>
    </source>
</evidence>
<feature type="transmembrane region" description="Helical" evidence="1">
    <location>
        <begin position="6"/>
        <end position="27"/>
    </location>
</feature>
<dbReference type="Pfam" id="PF13400">
    <property type="entry name" value="Tad"/>
    <property type="match status" value="1"/>
</dbReference>
<dbReference type="EMBL" id="QPJY01000020">
    <property type="protein sequence ID" value="RCX21971.1"/>
    <property type="molecule type" value="Genomic_DNA"/>
</dbReference>
<gene>
    <name evidence="3" type="ORF">DFQ59_12012</name>
</gene>
<feature type="domain" description="Putative Flp pilus-assembly TadG-like N-terminal" evidence="2">
    <location>
        <begin position="6"/>
        <end position="51"/>
    </location>
</feature>
<evidence type="ECO:0000256" key="1">
    <source>
        <dbReference type="SAM" id="Phobius"/>
    </source>
</evidence>
<dbReference type="AlphaFoldDB" id="A0A369BKM9"/>
<sequence length="410" mass="45454">MAHQRGQALVSALTFLVIGVVTLLVMYNTSQVTVEKSRLVNAADAAAYSGALYVARNLNFMAYTNRALIANHVAVGHFVSYMSWMRYVQSTSRRLSQLSLLAAAIPGVGPVLAYAGQVLDRWAEVTTRGTELFGEVYVPLADSLNRIISAVQMTSRASLGTSLDGGQALAGIHGLMEAAARAHHPAIRINVPETMEDAGSARYAGEIALENAALSRFMRFYRAGDDGGRMERMTDLNLGHSERWIRSREWRPRDLSVPFLIRVRKQGSTRQRLGDGLSDWNASDELLHWRWSWSKMEWKRKGSIGKGRASAREFDDTYAGIDTYAGLTDGREGRDPSLSLTAYATLPVDNIDTQSQFGLAPGTRRLAAVARARIYHRRPAAPDFAPLGRGEYANLYNPFWTVRMEAVPWR</sequence>
<evidence type="ECO:0000313" key="3">
    <source>
        <dbReference type="EMBL" id="RCX21971.1"/>
    </source>
</evidence>